<accession>A0ABR6SY64</accession>
<reference evidence="3 4" key="1">
    <citation type="submission" date="2020-03" db="EMBL/GenBank/DDBJ databases">
        <title>Soil Listeria distribution.</title>
        <authorList>
            <person name="Liao J."/>
            <person name="Wiedmann M."/>
        </authorList>
    </citation>
    <scope>NUCLEOTIDE SEQUENCE [LARGE SCALE GENOMIC DNA]</scope>
    <source>
        <strain evidence="3 4">FSL L7-1515</strain>
    </source>
</reference>
<dbReference type="PROSITE" id="PS51756">
    <property type="entry name" value="LXG"/>
    <property type="match status" value="1"/>
</dbReference>
<keyword evidence="4" id="KW-1185">Reference proteome</keyword>
<organism evidence="3 4">
    <name type="scientific">Listeria immobilis</name>
    <dbReference type="NCBI Taxonomy" id="2713502"/>
    <lineage>
        <taxon>Bacteria</taxon>
        <taxon>Bacillati</taxon>
        <taxon>Bacillota</taxon>
        <taxon>Bacilli</taxon>
        <taxon>Bacillales</taxon>
        <taxon>Listeriaceae</taxon>
        <taxon>Listeria</taxon>
    </lineage>
</organism>
<sequence>MTKVWDTTQFDSFQNEIKKYSKNTINKLETVSKQQQAFSGTNKGMKSKTFDGAKAYMGEVHPSIIGSINRALDEYVRVVGKLGSDFEDNVDAAGDVKIDTDQITQLNTTTDRKVEDVYQAHAELQKRIDTCNSESNTMPIVAPLFGPLETNMNELNTHLIKVKDKMDEYDGNHANALNAYHQLVEATRKAIDAAKTNYTAANGAINYQSGAFGSSPEGKALSNANYQLEAAKLAELYEVNNGNLDNMADYANELLQDPARLEQEMAYLKYLLENRAFPDEEEKRSQLTAFYYLLIQLKNKKRLADTMSDGSNFRVNDIELVKTGKSNVELNGSCQYMSPEEFEIYYSKYVNPSYGTKDSERKRFLDDTFVIKHFNGNVDAQVDNDENEDLRKQMEANKGNWVIPMVAYGVGFIPVAGQVFSVVGTVGDAASVYSENERIKNKITKDNLVNTADKFAMTCTITTNTTEKSHTVDVAINPTKETNDIMKRWKERAKVSKEVKFPEEMNYLQLHEYYLVNEKSWSSADEDYIFKGVK</sequence>
<comment type="caution">
    <text evidence="3">The sequence shown here is derived from an EMBL/GenBank/DDBJ whole genome shotgun (WGS) entry which is preliminary data.</text>
</comment>
<evidence type="ECO:0000313" key="3">
    <source>
        <dbReference type="EMBL" id="MBC1510631.1"/>
    </source>
</evidence>
<dbReference type="Proteomes" id="UP000587800">
    <property type="component" value="Unassembled WGS sequence"/>
</dbReference>
<comment type="similarity">
    <text evidence="1">In the N-terminal section; belongs to the LXG family.</text>
</comment>
<dbReference type="InterPro" id="IPR006829">
    <property type="entry name" value="LXG_dom"/>
</dbReference>
<name>A0ABR6SY64_9LIST</name>
<gene>
    <name evidence="3" type="ORF">HCJ59_12130</name>
</gene>
<dbReference type="RefSeq" id="WP_185395697.1">
    <property type="nucleotide sequence ID" value="NZ_JAASTZ010000014.1"/>
</dbReference>
<protein>
    <recommendedName>
        <fullName evidence="2">LXG domain-containing protein</fullName>
    </recommendedName>
</protein>
<evidence type="ECO:0000259" key="2">
    <source>
        <dbReference type="PROSITE" id="PS51756"/>
    </source>
</evidence>
<evidence type="ECO:0000313" key="4">
    <source>
        <dbReference type="Proteomes" id="UP000587800"/>
    </source>
</evidence>
<evidence type="ECO:0000256" key="1">
    <source>
        <dbReference type="ARBA" id="ARBA00034117"/>
    </source>
</evidence>
<dbReference type="EMBL" id="JAASUB010000014">
    <property type="protein sequence ID" value="MBC1510631.1"/>
    <property type="molecule type" value="Genomic_DNA"/>
</dbReference>
<dbReference type="Pfam" id="PF04740">
    <property type="entry name" value="LXG"/>
    <property type="match status" value="1"/>
</dbReference>
<feature type="domain" description="LXG" evidence="2">
    <location>
        <begin position="1"/>
        <end position="238"/>
    </location>
</feature>
<proteinExistence type="inferred from homology"/>